<proteinExistence type="predicted"/>
<dbReference type="EMBL" id="CP000483">
    <property type="protein sequence ID" value="ABL01357.1"/>
    <property type="molecule type" value="Genomic_DNA"/>
</dbReference>
<keyword evidence="1" id="KW-0812">Transmembrane</keyword>
<organism evidence="2 3">
    <name type="scientific">Pelobacter propionicus (strain DSM 2379 / NBRC 103807 / OttBd1)</name>
    <dbReference type="NCBI Taxonomy" id="338966"/>
    <lineage>
        <taxon>Bacteria</taxon>
        <taxon>Pseudomonadati</taxon>
        <taxon>Thermodesulfobacteriota</taxon>
        <taxon>Desulfuromonadia</taxon>
        <taxon>Desulfuromonadales</taxon>
        <taxon>Desulfuromonadaceae</taxon>
        <taxon>Pelobacter</taxon>
    </lineage>
</organism>
<evidence type="ECO:0000313" key="3">
    <source>
        <dbReference type="Proteomes" id="UP000006732"/>
    </source>
</evidence>
<dbReference type="eggNOG" id="ENOG5032TNE">
    <property type="taxonomic scope" value="Bacteria"/>
</dbReference>
<feature type="transmembrane region" description="Helical" evidence="1">
    <location>
        <begin position="101"/>
        <end position="120"/>
    </location>
</feature>
<dbReference type="RefSeq" id="WP_011733876.1">
    <property type="nucleotide sequence ID" value="NC_008607.1"/>
</dbReference>
<accession>A0R7P9</accession>
<dbReference type="KEGG" id="ppd:Ppro_3768"/>
<protein>
    <submittedName>
        <fullName evidence="2">Conserved hypothetical membrane protein</fullName>
    </submittedName>
</protein>
<dbReference type="HOGENOM" id="CLU_098636_0_0_7"/>
<dbReference type="OrthoDB" id="5393855at2"/>
<feature type="transmembrane region" description="Helical" evidence="1">
    <location>
        <begin position="61"/>
        <end position="81"/>
    </location>
</feature>
<evidence type="ECO:0000313" key="2">
    <source>
        <dbReference type="EMBL" id="ABL01357.1"/>
    </source>
</evidence>
<keyword evidence="1" id="KW-1133">Transmembrane helix</keyword>
<feature type="transmembrane region" description="Helical" evidence="1">
    <location>
        <begin position="200"/>
        <end position="225"/>
    </location>
</feature>
<dbReference type="Proteomes" id="UP000006732">
    <property type="component" value="Plasmid pPRO1"/>
</dbReference>
<keyword evidence="2" id="KW-0614">Plasmid</keyword>
<keyword evidence="1" id="KW-0472">Membrane</keyword>
<gene>
    <name evidence="2" type="ordered locus">Ppro_3768</name>
</gene>
<feature type="transmembrane region" description="Helical" evidence="1">
    <location>
        <begin position="141"/>
        <end position="164"/>
    </location>
</feature>
<name>A0R7P9_PELPD</name>
<dbReference type="AlphaFoldDB" id="A0R7P9"/>
<sequence>MAKDNSSQPDIMPLPAGSEIHPKGLLEAISYIDQQFANELGGCMINSRFLTTKQRIEFMEVGFRSSFISGVISALLTPVAIGAIERYIPIFGNSNPCFFDQLSALLLALCFSLGYAAFIAKSATSYIGEYTKSMVRNLLGGMLFGAFIKVVLIYIIFNSIYFFVFTEKNVLWITSKFYYMKMTSEQVSNVYSWLLGFKSIFLTSSNFVVISTLIFVLIPFGAYYWASLRNKRLVKAGAIKLETKAF</sequence>
<evidence type="ECO:0000256" key="1">
    <source>
        <dbReference type="SAM" id="Phobius"/>
    </source>
</evidence>
<geneLocation type="plasmid" evidence="2 3">
    <name>pPRO1</name>
</geneLocation>
<keyword evidence="3" id="KW-1185">Reference proteome</keyword>
<reference evidence="2 3" key="1">
    <citation type="submission" date="2006-10" db="EMBL/GenBank/DDBJ databases">
        <title>Complete sequence of plasmid pPRO1 of Pelobacter propionicus DSM 2379.</title>
        <authorList>
            <consortium name="US DOE Joint Genome Institute"/>
            <person name="Copeland A."/>
            <person name="Lucas S."/>
            <person name="Lapidus A."/>
            <person name="Barry K."/>
            <person name="Detter J.C."/>
            <person name="Glavina del Rio T."/>
            <person name="Hammon N."/>
            <person name="Israni S."/>
            <person name="Dalin E."/>
            <person name="Tice H."/>
            <person name="Pitluck S."/>
            <person name="Saunders E."/>
            <person name="Brettin T."/>
            <person name="Bruce D."/>
            <person name="Han C."/>
            <person name="Tapia R."/>
            <person name="Schmutz J."/>
            <person name="Larimer F."/>
            <person name="Land M."/>
            <person name="Hauser L."/>
            <person name="Kyrpides N."/>
            <person name="Kim E."/>
            <person name="Lovley D."/>
            <person name="Richardson P."/>
        </authorList>
    </citation>
    <scope>NUCLEOTIDE SEQUENCE [LARGE SCALE GENOMIC DNA]</scope>
    <source>
        <strain evidence="3">DSM 2379 / NBRC 103807 / OttBd1</strain>
        <plasmid evidence="3">Plasmid pPRO1</plasmid>
    </source>
</reference>